<evidence type="ECO:0000313" key="9">
    <source>
        <dbReference type="EMBL" id="EAG9387497.1"/>
    </source>
</evidence>
<evidence type="ECO:0000313" key="7">
    <source>
        <dbReference type="EMBL" id="EAG4463105.1"/>
    </source>
</evidence>
<dbReference type="EMBL" id="AABGUK010000001">
    <property type="protein sequence ID" value="EAH4240632.1"/>
    <property type="molecule type" value="Genomic_DNA"/>
</dbReference>
<feature type="domain" description="HTH lacI-type" evidence="4">
    <location>
        <begin position="1"/>
        <end position="49"/>
    </location>
</feature>
<dbReference type="Proteomes" id="UP000467536">
    <property type="component" value="Unassembled WGS sequence"/>
</dbReference>
<dbReference type="EMBL" id="QDAY01000001">
    <property type="protein sequence ID" value="KAA9453648.1"/>
    <property type="molecule type" value="Genomic_DNA"/>
</dbReference>
<reference evidence="15 16" key="1">
    <citation type="journal article" date="2018" name="BMC Genomics">
        <title>Genes significantly associated with lineage II food isolates of Listeria monocytogenes.</title>
        <authorList>
            <person name="Pirone-Davies C."/>
            <person name="Chen Y."/>
            <person name="Pightling A."/>
            <person name="Ryan G."/>
            <person name="Wang Y."/>
            <person name="Yao K."/>
            <person name="Hoffmann M."/>
            <person name="Allard M.W."/>
        </authorList>
    </citation>
    <scope>NUCLEOTIDE SEQUENCE [LARGE SCALE GENOMIC DNA]</scope>
    <source>
        <strain evidence="15 16">PNUSAL000550</strain>
    </source>
</reference>
<dbReference type="Proteomes" id="UP000460224">
    <property type="component" value="Unassembled WGS sequence"/>
</dbReference>
<organism evidence="8 25">
    <name type="scientific">Listeria monocytogenes</name>
    <dbReference type="NCBI Taxonomy" id="1639"/>
    <lineage>
        <taxon>Bacteria</taxon>
        <taxon>Bacillati</taxon>
        <taxon>Bacillota</taxon>
        <taxon>Bacilli</taxon>
        <taxon>Bacillales</taxon>
        <taxon>Listeriaceae</taxon>
        <taxon>Listeria</taxon>
    </lineage>
</organism>
<dbReference type="Proteomes" id="UP000368512">
    <property type="component" value="Unassembled WGS sequence"/>
</dbReference>
<evidence type="ECO:0000313" key="26">
    <source>
        <dbReference type="Proteomes" id="UP000840197"/>
    </source>
</evidence>
<dbReference type="PROSITE" id="PS50932">
    <property type="entry name" value="HTH_LACI_2"/>
    <property type="match status" value="1"/>
</dbReference>
<dbReference type="SMART" id="SM00354">
    <property type="entry name" value="HTH_LACI"/>
    <property type="match status" value="1"/>
</dbReference>
<reference evidence="17 18" key="4">
    <citation type="submission" date="2018-06" db="EMBL/GenBank/DDBJ databases">
        <authorList>
            <consortium name="GenomeTrakr: Next Generation Sequencing Network for Food Pathogen Tracability"/>
        </authorList>
    </citation>
    <scope>NUCLEOTIDE SEQUENCE [LARGE SCALE GENOMIC DNA]</scope>
    <source>
        <strain evidence="6 18">CFSAN008042</strain>
        <strain evidence="7 24">CFSAN063727</strain>
        <strain evidence="5 17">FDA00007096</strain>
        <strain evidence="11 19">FLAG-51482A</strain>
        <strain evidence="10 23">LS1344</strain>
    </source>
</reference>
<evidence type="ECO:0000313" key="19">
    <source>
        <dbReference type="Proteomes" id="UP000427828"/>
    </source>
</evidence>
<comment type="caution">
    <text evidence="8">The sequence shown here is derived from an EMBL/GenBank/DDBJ whole genome shotgun (WGS) entry which is preliminary data.</text>
</comment>
<dbReference type="Pfam" id="PF00356">
    <property type="entry name" value="LacI"/>
    <property type="match status" value="1"/>
</dbReference>
<keyword evidence="1" id="KW-0805">Transcription regulation</keyword>
<dbReference type="PANTHER" id="PTHR30146:SF150">
    <property type="entry name" value="ARABINOSE METABOLISM TRANSCRIPTIONAL REPRESSOR"/>
    <property type="match status" value="1"/>
</dbReference>
<reference evidence="14 20" key="3">
    <citation type="submission" date="2018-04" db="EMBL/GenBank/DDBJ databases">
        <title>Genome Analysis of a Prevalent Clone of Listeria monocytogenes Sequence Type 87 in China.</title>
        <authorList>
            <person name="Wang Y."/>
        </authorList>
    </citation>
    <scope>NUCLEOTIDE SEQUENCE [LARGE SCALE GENOMIC DNA]</scope>
    <source>
        <strain evidence="14 20">ICDC_LM1523</strain>
    </source>
</reference>
<dbReference type="Gene3D" id="1.10.260.40">
    <property type="entry name" value="lambda repressor-like DNA-binding domains"/>
    <property type="match status" value="1"/>
</dbReference>
<keyword evidence="3" id="KW-0804">Transcription</keyword>
<dbReference type="RefSeq" id="WP_003725575.1">
    <property type="nucleotide sequence ID" value="NC_021825.2"/>
</dbReference>
<dbReference type="Proteomes" id="UP000548278">
    <property type="component" value="Unassembled WGS sequence"/>
</dbReference>
<evidence type="ECO:0000313" key="22">
    <source>
        <dbReference type="Proteomes" id="UP000522199"/>
    </source>
</evidence>
<evidence type="ECO:0000313" key="24">
    <source>
        <dbReference type="Proteomes" id="UP000528151"/>
    </source>
</evidence>
<evidence type="ECO:0000256" key="2">
    <source>
        <dbReference type="ARBA" id="ARBA00023125"/>
    </source>
</evidence>
<protein>
    <submittedName>
        <fullName evidence="15">HTH-type transcriptional repressor PurR</fullName>
    </submittedName>
    <submittedName>
        <fullName evidence="13">LacI family DNA-binding transcriptional regulator</fullName>
    </submittedName>
    <submittedName>
        <fullName evidence="8">LacI family transcriptional regulator</fullName>
    </submittedName>
</protein>
<dbReference type="EMBL" id="AABEKY010000004">
    <property type="protein sequence ID" value="EAG9387497.1"/>
    <property type="molecule type" value="Genomic_DNA"/>
</dbReference>
<evidence type="ECO:0000259" key="4">
    <source>
        <dbReference type="PROSITE" id="PS50932"/>
    </source>
</evidence>
<dbReference type="EMBL" id="AABDGJ010000003">
    <property type="protein sequence ID" value="EAG6990005.1"/>
    <property type="molecule type" value="Genomic_DNA"/>
</dbReference>
<reference evidence="22 25" key="5">
    <citation type="submission" date="2019-04" db="EMBL/GenBank/DDBJ databases">
        <authorList>
            <consortium name="GenomeTrakr network: Whole genome sequencing for foodborne pathogen traceback"/>
        </authorList>
    </citation>
    <scope>NUCLEOTIDE SEQUENCE [LARGE SCALE GENOMIC DNA]</scope>
    <source>
        <strain evidence="8 25">CFSAN004300</strain>
        <strain evidence="9 22">CFSAN072474</strain>
    </source>
</reference>
<dbReference type="KEGG" id="lmv:Y193_10590"/>
<dbReference type="Proteomes" id="UP000427828">
    <property type="component" value="Unassembled WGS sequence"/>
</dbReference>
<evidence type="ECO:0000313" key="14">
    <source>
        <dbReference type="EMBL" id="KAA9453648.1"/>
    </source>
</evidence>
<dbReference type="Proteomes" id="UP000528151">
    <property type="component" value="Unassembled WGS sequence"/>
</dbReference>
<dbReference type="SUPFAM" id="SSF47413">
    <property type="entry name" value="lambda repressor-like DNA-binding domains"/>
    <property type="match status" value="1"/>
</dbReference>
<dbReference type="CDD" id="cd01392">
    <property type="entry name" value="HTH_LacI"/>
    <property type="match status" value="1"/>
</dbReference>
<keyword evidence="2 13" id="KW-0238">DNA-binding</keyword>
<evidence type="ECO:0000313" key="17">
    <source>
        <dbReference type="Proteomes" id="UP000365297"/>
    </source>
</evidence>
<reference evidence="13" key="7">
    <citation type="submission" date="2020-01" db="EMBL/GenBank/DDBJ databases">
        <authorList>
            <consortium name="NCBI Pathogen Detection Project"/>
        </authorList>
    </citation>
    <scope>NUCLEOTIDE SEQUENCE</scope>
    <source>
        <strain evidence="13">CFIAFB20130012</strain>
    </source>
</reference>
<dbReference type="PROSITE" id="PS00356">
    <property type="entry name" value="HTH_LACI_1"/>
    <property type="match status" value="1"/>
</dbReference>
<evidence type="ECO:0000313" key="13">
    <source>
        <dbReference type="EMBL" id="HAB8396955.1"/>
    </source>
</evidence>
<evidence type="ECO:0000313" key="8">
    <source>
        <dbReference type="EMBL" id="EAG6990005.1"/>
    </source>
</evidence>
<dbReference type="EMBL" id="DAAIHR010000001">
    <property type="protein sequence ID" value="HAB8396955.1"/>
    <property type="molecule type" value="Genomic_DNA"/>
</dbReference>
<reference evidence="13 26" key="2">
    <citation type="journal article" date="2018" name="Genome Biol.">
        <title>SKESA: strategic k-mer extension for scrupulous assemblies.</title>
        <authorList>
            <person name="Souvorov A."/>
            <person name="Agarwala R."/>
            <person name="Lipman D.J."/>
        </authorList>
    </citation>
    <scope>NUCLEOTIDE SEQUENCE [LARGE SCALE GENOMIC DNA]</scope>
    <source>
        <strain evidence="13 26">CFIAFB20130012</strain>
    </source>
</reference>
<dbReference type="Proteomes" id="UP000272537">
    <property type="component" value="Unassembled WGS sequence"/>
</dbReference>
<evidence type="ECO:0000313" key="11">
    <source>
        <dbReference type="EMBL" id="ECX6923287.1"/>
    </source>
</evidence>
<evidence type="ECO:0000313" key="6">
    <source>
        <dbReference type="EMBL" id="EAC7479616.1"/>
    </source>
</evidence>
<proteinExistence type="predicted"/>
<sequence length="342" mass="38497">MKLEDIARLANVSKSAVSLALNGKAGVSEETRLHILQIVEENNYVPLRNTNKKMKKKSTIRFIACKSPNLITEQYQNLPFFSELLSYLSAEIASYPYDLVISTFDATTILEELAEAEKEQPTAGLILLGTNLNAEEINRIQQEYPKIVVLDTHHPHISANFVSINNFLGGYKAADYLLQLAHTKIGYVMGVPRIKNFDERKSGFFARLEEADISVPEQHVFHLPAMQIQEEVSVKEAIAELQDLPSALFCENDYMAISMIKMLQSLSIKVPEQVSVLGFDNINESKVITPELTTVHVKKRDIAEQTLALLSKQIKADTNFETRQIQVNTSLIERTSCVPFKK</sequence>
<dbReference type="Proteomes" id="UP000840197">
    <property type="component" value="Unassembled WGS sequence"/>
</dbReference>
<dbReference type="InterPro" id="IPR046335">
    <property type="entry name" value="LacI/GalR-like_sensor"/>
</dbReference>
<dbReference type="Gene3D" id="3.40.50.2300">
    <property type="match status" value="2"/>
</dbReference>
<dbReference type="EMBL" id="AAAIXK010000001">
    <property type="protein sequence ID" value="EAC5549011.1"/>
    <property type="molecule type" value="Genomic_DNA"/>
</dbReference>
<dbReference type="InterPro" id="IPR028082">
    <property type="entry name" value="Peripla_BP_I"/>
</dbReference>
<dbReference type="InterPro" id="IPR010982">
    <property type="entry name" value="Lambda_DNA-bd_dom_sf"/>
</dbReference>
<dbReference type="Proteomes" id="UP000527632">
    <property type="component" value="Unassembled WGS sequence"/>
</dbReference>
<name>A0A0B8RCE1_LISMN</name>
<evidence type="ECO:0000256" key="3">
    <source>
        <dbReference type="ARBA" id="ARBA00023163"/>
    </source>
</evidence>
<evidence type="ECO:0000313" key="15">
    <source>
        <dbReference type="EMBL" id="RKA10679.1"/>
    </source>
</evidence>
<evidence type="ECO:0000313" key="23">
    <source>
        <dbReference type="Proteomes" id="UP000527632"/>
    </source>
</evidence>
<dbReference type="AlphaFoldDB" id="A0A0B8RCE1"/>
<dbReference type="Proteomes" id="UP000365297">
    <property type="component" value="Unassembled WGS sequence"/>
</dbReference>
<evidence type="ECO:0000313" key="25">
    <source>
        <dbReference type="Proteomes" id="UP000548278"/>
    </source>
</evidence>
<dbReference type="EMBL" id="AABBZO010000016">
    <property type="protein sequence ID" value="EAG4463105.1"/>
    <property type="molecule type" value="Genomic_DNA"/>
</dbReference>
<evidence type="ECO:0000313" key="10">
    <source>
        <dbReference type="EMBL" id="EAH4240632.1"/>
    </source>
</evidence>
<evidence type="ECO:0000313" key="20">
    <source>
        <dbReference type="Proteomes" id="UP000460224"/>
    </source>
</evidence>
<gene>
    <name evidence="15" type="primary">purr_1</name>
    <name evidence="8" type="ORF">AB917_05320</name>
    <name evidence="5" type="ORF">ARY78_01025</name>
    <name evidence="11" type="ORF">BCZ19_01260</name>
    <name evidence="7" type="ORF">CA369_12460</name>
    <name evidence="9" type="ORF">CW845_08355</name>
    <name evidence="14" type="ORF">DCK61_04095</name>
    <name evidence="6" type="ORF">DQ70_02830</name>
    <name evidence="15" type="ORF">DYZ80_00206</name>
    <name evidence="10" type="ORF">E5F58_01295</name>
    <name evidence="12" type="ORF">FV747_03970</name>
    <name evidence="13" type="ORF">GYR60_00345</name>
</gene>
<evidence type="ECO:0000313" key="5">
    <source>
        <dbReference type="EMBL" id="EAC5549011.1"/>
    </source>
</evidence>
<dbReference type="GO" id="GO:0003700">
    <property type="term" value="F:DNA-binding transcription factor activity"/>
    <property type="evidence" value="ECO:0007669"/>
    <property type="project" value="TreeGrafter"/>
</dbReference>
<evidence type="ECO:0000313" key="21">
    <source>
        <dbReference type="Proteomes" id="UP000467536"/>
    </source>
</evidence>
<dbReference type="SUPFAM" id="SSF53822">
    <property type="entry name" value="Periplasmic binding protein-like I"/>
    <property type="match status" value="1"/>
</dbReference>
<accession>A0A0B8RCE1</accession>
<evidence type="ECO:0000313" key="16">
    <source>
        <dbReference type="Proteomes" id="UP000272537"/>
    </source>
</evidence>
<dbReference type="InterPro" id="IPR000843">
    <property type="entry name" value="HTH_LacI"/>
</dbReference>
<reference evidence="12 21" key="6">
    <citation type="submission" date="2019-08" db="EMBL/GenBank/DDBJ databases">
        <authorList>
            <person name="Ashton P.M."/>
            <person name="Dallman T."/>
            <person name="Nair S."/>
            <person name="De Pinna E."/>
            <person name="Peters T."/>
            <person name="Grant K."/>
        </authorList>
    </citation>
    <scope>NUCLEOTIDE SEQUENCE [LARGE SCALE GENOMIC DNA]</scope>
    <source>
        <strain evidence="12 21">788324</strain>
    </source>
</reference>
<dbReference type="EMBL" id="AAAJWF010000001">
    <property type="protein sequence ID" value="EAC7479616.1"/>
    <property type="molecule type" value="Genomic_DNA"/>
</dbReference>
<dbReference type="EMBL" id="AANEHK010000003">
    <property type="protein sequence ID" value="EDO0985155.1"/>
    <property type="molecule type" value="Genomic_DNA"/>
</dbReference>
<evidence type="ECO:0000256" key="1">
    <source>
        <dbReference type="ARBA" id="ARBA00023015"/>
    </source>
</evidence>
<dbReference type="PANTHER" id="PTHR30146">
    <property type="entry name" value="LACI-RELATED TRANSCRIPTIONAL REPRESSOR"/>
    <property type="match status" value="1"/>
</dbReference>
<dbReference type="GO" id="GO:0000976">
    <property type="term" value="F:transcription cis-regulatory region binding"/>
    <property type="evidence" value="ECO:0007669"/>
    <property type="project" value="TreeGrafter"/>
</dbReference>
<evidence type="ECO:0000313" key="18">
    <source>
        <dbReference type="Proteomes" id="UP000368512"/>
    </source>
</evidence>
<evidence type="ECO:0000313" key="12">
    <source>
        <dbReference type="EMBL" id="EDO0985155.1"/>
    </source>
</evidence>
<dbReference type="Proteomes" id="UP000522199">
    <property type="component" value="Unassembled WGS sequence"/>
</dbReference>
<dbReference type="Pfam" id="PF13377">
    <property type="entry name" value="Peripla_BP_3"/>
    <property type="match status" value="1"/>
</dbReference>
<dbReference type="EMBL" id="AALAQH010000001">
    <property type="protein sequence ID" value="ECX6923287.1"/>
    <property type="molecule type" value="Genomic_DNA"/>
</dbReference>
<dbReference type="EMBL" id="QXLS01000001">
    <property type="protein sequence ID" value="RKA10679.1"/>
    <property type="molecule type" value="Genomic_DNA"/>
</dbReference>